<evidence type="ECO:0000313" key="4">
    <source>
        <dbReference type="Proteomes" id="UP001217089"/>
    </source>
</evidence>
<sequence length="766" mass="87402">MHTGLFLSVNNIMPPKRESLFSLELVVEKLYIPNSTCRFPAVAFRLLDFPTILIEHVEPDLAEKIRHKIKVDPYYTVPHQFHELKDRDGNFLMKKGKSCLFRITTDTLKMHLSNTPLYVMIIDNFPEVPKLMGNSTIPLNEVMDSILTDIRKLGENVPSVHGDKGLYKIYSLMGKEIGYIIMAYRLLSLGPGLIPHIPETAIARRISEKKIVPEKEVKTSSAMTTADVHRFQENLNNTQEMASMTEPEKCDVMLQTIEMCDKQIHVAVSAPDNEEKKIDKKVFYTAGTQTIKQKKQRPIKIKNRLNVELDGSDEDDGMVITDIAQPPPLFYNSEAEPSVKIQHSYSYSDDGSSEYEDDITTESISEKEQVETEKVDVEKNAQNFYDQYRKYPNYNDQQQLVYHKSESIAKKLHYNQGGNRSNVNFLQAFSNMSGSAGAPFPLLNALMNELSRIQSNQIPQVGIQHEQIVSTATTRQVRKEPTVPQVPKTVPKPRYTPKTTVRRVQSVESKIGYEEQDESQFNHRSRKSHKGCAHPHDGVPRQRSWMRQAPELGVKKSKLAFGLTNTQRLRLSKVNPEWLKVIEKEEQEAKAQRKKPGKKEEEPEFETGYLSDTLTEVRRLAAQNLEDGQRNETLNQTDENMQSLPLSEVATPTKKNIRRISPPRRGKSPMGKRRTSPFRKRSRSPKHKKIIQEEAKRHSDITEEESLTKSGKTPATQKASADEIADKELDEDLSSRSQKSIEVRIPSAQMYEDDDSDISLSESDVP</sequence>
<feature type="compositionally biased region" description="Polar residues" evidence="1">
    <location>
        <begin position="631"/>
        <end position="645"/>
    </location>
</feature>
<feature type="domain" description="Microtubule-associated protein 10 C-terminal" evidence="2">
    <location>
        <begin position="504"/>
        <end position="763"/>
    </location>
</feature>
<feature type="compositionally biased region" description="Basic residues" evidence="1">
    <location>
        <begin position="523"/>
        <end position="533"/>
    </location>
</feature>
<feature type="compositionally biased region" description="Basic and acidic residues" evidence="1">
    <location>
        <begin position="690"/>
        <end position="701"/>
    </location>
</feature>
<feature type="region of interest" description="Disordered" evidence="1">
    <location>
        <begin position="512"/>
        <end position="540"/>
    </location>
</feature>
<name>A0ABQ9EUI1_TEGGR</name>
<feature type="region of interest" description="Disordered" evidence="1">
    <location>
        <begin position="472"/>
        <end position="495"/>
    </location>
</feature>
<feature type="compositionally biased region" description="Basic residues" evidence="1">
    <location>
        <begin position="655"/>
        <end position="689"/>
    </location>
</feature>
<dbReference type="EMBL" id="JARBDR010000657">
    <property type="protein sequence ID" value="KAJ8308842.1"/>
    <property type="molecule type" value="Genomic_DNA"/>
</dbReference>
<keyword evidence="4" id="KW-1185">Reference proteome</keyword>
<dbReference type="Pfam" id="PF14925">
    <property type="entry name" value="HPHLAWLY"/>
    <property type="match status" value="1"/>
</dbReference>
<feature type="compositionally biased region" description="Polar residues" evidence="1">
    <location>
        <begin position="708"/>
        <end position="719"/>
    </location>
</feature>
<accession>A0ABQ9EUI1</accession>
<dbReference type="Pfam" id="PF14924">
    <property type="entry name" value="MAP10_N"/>
    <property type="match status" value="1"/>
</dbReference>
<feature type="region of interest" description="Disordered" evidence="1">
    <location>
        <begin position="588"/>
        <end position="612"/>
    </location>
</feature>
<protein>
    <recommendedName>
        <fullName evidence="2">Microtubule-associated protein 10 C-terminal domain-containing protein</fullName>
    </recommendedName>
</protein>
<proteinExistence type="predicted"/>
<feature type="compositionally biased region" description="Low complexity" evidence="1">
    <location>
        <begin position="482"/>
        <end position="493"/>
    </location>
</feature>
<evidence type="ECO:0000259" key="2">
    <source>
        <dbReference type="Pfam" id="PF14925"/>
    </source>
</evidence>
<comment type="caution">
    <text evidence="3">The sequence shown here is derived from an EMBL/GenBank/DDBJ whole genome shotgun (WGS) entry which is preliminary data.</text>
</comment>
<gene>
    <name evidence="3" type="ORF">KUTeg_013716</name>
</gene>
<evidence type="ECO:0000313" key="3">
    <source>
        <dbReference type="EMBL" id="KAJ8308842.1"/>
    </source>
</evidence>
<dbReference type="PANTHER" id="PTHR21831:SF2">
    <property type="entry name" value="MICROTUBULE-ASSOCIATED PROTEIN 10"/>
    <property type="match status" value="1"/>
</dbReference>
<evidence type="ECO:0000256" key="1">
    <source>
        <dbReference type="SAM" id="MobiDB-lite"/>
    </source>
</evidence>
<dbReference type="PANTHER" id="PTHR21831">
    <property type="entry name" value="MICROTUBULE-ASSOCIATED PROTEIN 10"/>
    <property type="match status" value="1"/>
</dbReference>
<dbReference type="InterPro" id="IPR026679">
    <property type="entry name" value="MAP10_C-term"/>
</dbReference>
<dbReference type="Proteomes" id="UP001217089">
    <property type="component" value="Unassembled WGS sequence"/>
</dbReference>
<feature type="region of interest" description="Disordered" evidence="1">
    <location>
        <begin position="624"/>
        <end position="766"/>
    </location>
</feature>
<dbReference type="InterPro" id="IPR039302">
    <property type="entry name" value="MAP10"/>
</dbReference>
<reference evidence="3 4" key="1">
    <citation type="submission" date="2022-12" db="EMBL/GenBank/DDBJ databases">
        <title>Chromosome-level genome of Tegillarca granosa.</title>
        <authorList>
            <person name="Kim J."/>
        </authorList>
    </citation>
    <scope>NUCLEOTIDE SEQUENCE [LARGE SCALE GENOMIC DNA]</scope>
    <source>
        <strain evidence="3">Teg-2019</strain>
        <tissue evidence="3">Adductor muscle</tissue>
    </source>
</reference>
<organism evidence="3 4">
    <name type="scientific">Tegillarca granosa</name>
    <name type="common">Malaysian cockle</name>
    <name type="synonym">Anadara granosa</name>
    <dbReference type="NCBI Taxonomy" id="220873"/>
    <lineage>
        <taxon>Eukaryota</taxon>
        <taxon>Metazoa</taxon>
        <taxon>Spiralia</taxon>
        <taxon>Lophotrochozoa</taxon>
        <taxon>Mollusca</taxon>
        <taxon>Bivalvia</taxon>
        <taxon>Autobranchia</taxon>
        <taxon>Pteriomorphia</taxon>
        <taxon>Arcoida</taxon>
        <taxon>Arcoidea</taxon>
        <taxon>Arcidae</taxon>
        <taxon>Tegillarca</taxon>
    </lineage>
</organism>